<protein>
    <recommendedName>
        <fullName evidence="3">PIN domain-containing protein</fullName>
    </recommendedName>
</protein>
<dbReference type="RefSeq" id="WP_024105596.1">
    <property type="nucleotide sequence ID" value="NZ_CP162003.1"/>
</dbReference>
<comment type="caution">
    <text evidence="1">The sequence shown here is derived from an EMBL/GenBank/DDBJ whole genome shotgun (WGS) entry which is preliminary data.</text>
</comment>
<evidence type="ECO:0008006" key="3">
    <source>
        <dbReference type="Google" id="ProtNLM"/>
    </source>
</evidence>
<gene>
    <name evidence="1" type="ORF">DF213_20620</name>
</gene>
<evidence type="ECO:0000313" key="2">
    <source>
        <dbReference type="Proteomes" id="UP000245055"/>
    </source>
</evidence>
<evidence type="ECO:0000313" key="1">
    <source>
        <dbReference type="EMBL" id="PWD69271.1"/>
    </source>
</evidence>
<accession>A0AAW4LFR9</accession>
<reference evidence="1 2" key="1">
    <citation type="submission" date="2018-05" db="EMBL/GenBank/DDBJ databases">
        <title>Genomic diversity of pathogens causing Blackleg of Potato in Pakistan.</title>
        <authorList>
            <person name="Sarfraz S."/>
            <person name="Riaz K."/>
            <person name="Oulghazi S."/>
            <person name="Cigna J."/>
            <person name="Sahi S.T."/>
            <person name="Khan S.H."/>
            <person name="Hameed A."/>
            <person name="Faure D."/>
        </authorList>
    </citation>
    <scope>NUCLEOTIDE SEQUENCE [LARGE SCALE GENOMIC DNA]</scope>
    <source>
        <strain evidence="1 2">SS70</strain>
    </source>
</reference>
<dbReference type="SUPFAM" id="SSF88723">
    <property type="entry name" value="PIN domain-like"/>
    <property type="match status" value="1"/>
</dbReference>
<name>A0AAW4LFR9_9GAMM</name>
<dbReference type="InterPro" id="IPR029060">
    <property type="entry name" value="PIN-like_dom_sf"/>
</dbReference>
<dbReference type="EMBL" id="QESZ01000040">
    <property type="protein sequence ID" value="PWD69271.1"/>
    <property type="molecule type" value="Genomic_DNA"/>
</dbReference>
<proteinExistence type="predicted"/>
<dbReference type="Proteomes" id="UP000245055">
    <property type="component" value="Unassembled WGS sequence"/>
</dbReference>
<organism evidence="1 2">
    <name type="scientific">Dickeya dianthicola</name>
    <dbReference type="NCBI Taxonomy" id="204039"/>
    <lineage>
        <taxon>Bacteria</taxon>
        <taxon>Pseudomonadati</taxon>
        <taxon>Pseudomonadota</taxon>
        <taxon>Gammaproteobacteria</taxon>
        <taxon>Enterobacterales</taxon>
        <taxon>Pectobacteriaceae</taxon>
        <taxon>Dickeya</taxon>
    </lineage>
</organism>
<sequence length="154" mass="17458">MKEIPLIDTNLLLLVVIGSVDHGSFISSSKRLTDFTFDDYKMLMSYISKFQNFATTPYILTEVSNLLDLHDSAADEAYKTLQAITELADVIEVIPRNDTQHSHFLQYGITDANILDIALTRPVVTNDIRLASIAYSLCPDENIVPWYLLKNRMD</sequence>
<dbReference type="AlphaFoldDB" id="A0AAW4LFR9"/>